<keyword evidence="2" id="KW-1003">Cell membrane</keyword>
<evidence type="ECO:0000256" key="6">
    <source>
        <dbReference type="ARBA" id="ARBA00023136"/>
    </source>
</evidence>
<dbReference type="Pfam" id="PF00672">
    <property type="entry name" value="HAMP"/>
    <property type="match status" value="1"/>
</dbReference>
<dbReference type="SUPFAM" id="SSF158472">
    <property type="entry name" value="HAMP domain-like"/>
    <property type="match status" value="1"/>
</dbReference>
<comment type="caution">
    <text evidence="9">The sequence shown here is derived from an EMBL/GenBank/DDBJ whole genome shotgun (WGS) entry which is preliminary data.</text>
</comment>
<dbReference type="RefSeq" id="WP_209971515.1">
    <property type="nucleotide sequence ID" value="NZ_JAGGLB010000006.1"/>
</dbReference>
<dbReference type="InterPro" id="IPR003594">
    <property type="entry name" value="HATPase_dom"/>
</dbReference>
<dbReference type="GO" id="GO:0004673">
    <property type="term" value="F:protein histidine kinase activity"/>
    <property type="evidence" value="ECO:0007669"/>
    <property type="project" value="UniProtKB-EC"/>
</dbReference>
<sequence length="596" mass="68315">MKLFRIHSVTIFPKLVVTFLLVVVPLYLVSLAANESGAQGVKDEVERSLVSRVHFYLSSFDAEFKRIIQMRNEYVFDSDLQEISVIAPAMTDFQFSQSVSRIREKLRLLKVSSLYVQNVEVHIPSLHKTISTTGFVDNIPEQELDLLQQSSGTLDTSILNREEQYFIGGVYPLPTMSSAEAIYLMKVQLSREKIQQSLIEINDSLKGGVILLDNGGSWSISSKDESAFAAELQAFSEVVPQPGSMNTETILQGSRTVKYEGKKFLVIFERFSTLNTTLLVYVPEEEIIGAIKKSRTWLWIVSATSIVVVVVFSYWIYRLIHQPIRRMVMAFRRVEKGDLGITINHKQEDEFGYMYMQFNAMVSRLQVLIHEVYEQTIRTQRAELKQLQSQINPHFLYNSYFVLYQMAQLRDIDNVINLTKHLGEYFRYITRSAIDDVPLSMELRHTYAFVEIQMLRFGKRMSTHYGEIPAVCEEIYVPKLIIQPIIENTYEHALRDKKSGGLVQIEIVLQQPEHITIVIEDNGDKITDEDIQALKRQLEQTDGINETTGMLNVHRRLLLKFGKPYGLTLYRAAIGGLGVHITIPLRPPNSKEEANV</sequence>
<evidence type="ECO:0000256" key="5">
    <source>
        <dbReference type="ARBA" id="ARBA00022777"/>
    </source>
</evidence>
<evidence type="ECO:0000313" key="10">
    <source>
        <dbReference type="Proteomes" id="UP001519287"/>
    </source>
</evidence>
<feature type="transmembrane region" description="Helical" evidence="7">
    <location>
        <begin position="297"/>
        <end position="317"/>
    </location>
</feature>
<evidence type="ECO:0000259" key="8">
    <source>
        <dbReference type="PROSITE" id="PS50885"/>
    </source>
</evidence>
<evidence type="ECO:0000256" key="3">
    <source>
        <dbReference type="ARBA" id="ARBA00022553"/>
    </source>
</evidence>
<dbReference type="PROSITE" id="PS50885">
    <property type="entry name" value="HAMP"/>
    <property type="match status" value="1"/>
</dbReference>
<dbReference type="InterPro" id="IPR010559">
    <property type="entry name" value="Sig_transdc_His_kin_internal"/>
</dbReference>
<evidence type="ECO:0000313" key="9">
    <source>
        <dbReference type="EMBL" id="MBP1990751.1"/>
    </source>
</evidence>
<keyword evidence="5 9" id="KW-0418">Kinase</keyword>
<dbReference type="SMART" id="SM00304">
    <property type="entry name" value="HAMP"/>
    <property type="match status" value="1"/>
</dbReference>
<dbReference type="EMBL" id="JAGGLB010000006">
    <property type="protein sequence ID" value="MBP1990751.1"/>
    <property type="molecule type" value="Genomic_DNA"/>
</dbReference>
<organism evidence="9 10">
    <name type="scientific">Paenibacillus eucommiae</name>
    <dbReference type="NCBI Taxonomy" id="1355755"/>
    <lineage>
        <taxon>Bacteria</taxon>
        <taxon>Bacillati</taxon>
        <taxon>Bacillota</taxon>
        <taxon>Bacilli</taxon>
        <taxon>Bacillales</taxon>
        <taxon>Paenibacillaceae</taxon>
        <taxon>Paenibacillus</taxon>
    </lineage>
</organism>
<keyword evidence="7" id="KW-1133">Transmembrane helix</keyword>
<dbReference type="PANTHER" id="PTHR34220:SF7">
    <property type="entry name" value="SENSOR HISTIDINE KINASE YPDA"/>
    <property type="match status" value="1"/>
</dbReference>
<dbReference type="EC" id="2.7.13.3" evidence="9"/>
<evidence type="ECO:0000256" key="2">
    <source>
        <dbReference type="ARBA" id="ARBA00022475"/>
    </source>
</evidence>
<dbReference type="Gene3D" id="6.10.340.10">
    <property type="match status" value="1"/>
</dbReference>
<dbReference type="PANTHER" id="PTHR34220">
    <property type="entry name" value="SENSOR HISTIDINE KINASE YPDA"/>
    <property type="match status" value="1"/>
</dbReference>
<dbReference type="Proteomes" id="UP001519287">
    <property type="component" value="Unassembled WGS sequence"/>
</dbReference>
<dbReference type="CDD" id="cd06225">
    <property type="entry name" value="HAMP"/>
    <property type="match status" value="1"/>
</dbReference>
<gene>
    <name evidence="9" type="ORF">J2Z66_002357</name>
</gene>
<feature type="domain" description="HAMP" evidence="8">
    <location>
        <begin position="318"/>
        <end position="370"/>
    </location>
</feature>
<keyword evidence="4 9" id="KW-0808">Transferase</keyword>
<dbReference type="InterPro" id="IPR036890">
    <property type="entry name" value="HATPase_C_sf"/>
</dbReference>
<dbReference type="Pfam" id="PF06580">
    <property type="entry name" value="His_kinase"/>
    <property type="match status" value="1"/>
</dbReference>
<dbReference type="InterPro" id="IPR050640">
    <property type="entry name" value="Bact_2-comp_sensor_kinase"/>
</dbReference>
<proteinExistence type="predicted"/>
<reference evidence="9 10" key="1">
    <citation type="submission" date="2021-03" db="EMBL/GenBank/DDBJ databases">
        <title>Genomic Encyclopedia of Type Strains, Phase IV (KMG-IV): sequencing the most valuable type-strain genomes for metagenomic binning, comparative biology and taxonomic classification.</title>
        <authorList>
            <person name="Goeker M."/>
        </authorList>
    </citation>
    <scope>NUCLEOTIDE SEQUENCE [LARGE SCALE GENOMIC DNA]</scope>
    <source>
        <strain evidence="9 10">DSM 26048</strain>
    </source>
</reference>
<keyword evidence="10" id="KW-1185">Reference proteome</keyword>
<keyword evidence="7" id="KW-0812">Transmembrane</keyword>
<comment type="subcellular location">
    <subcellularLocation>
        <location evidence="1">Cell membrane</location>
        <topology evidence="1">Multi-pass membrane protein</topology>
    </subcellularLocation>
</comment>
<dbReference type="InterPro" id="IPR003660">
    <property type="entry name" value="HAMP_dom"/>
</dbReference>
<dbReference type="SUPFAM" id="SSF55874">
    <property type="entry name" value="ATPase domain of HSP90 chaperone/DNA topoisomerase II/histidine kinase"/>
    <property type="match status" value="1"/>
</dbReference>
<evidence type="ECO:0000256" key="7">
    <source>
        <dbReference type="SAM" id="Phobius"/>
    </source>
</evidence>
<name>A0ABS4IUT5_9BACL</name>
<accession>A0ABS4IUT5</accession>
<dbReference type="Gene3D" id="3.30.565.10">
    <property type="entry name" value="Histidine kinase-like ATPase, C-terminal domain"/>
    <property type="match status" value="1"/>
</dbReference>
<evidence type="ECO:0000256" key="4">
    <source>
        <dbReference type="ARBA" id="ARBA00022679"/>
    </source>
</evidence>
<keyword evidence="6 7" id="KW-0472">Membrane</keyword>
<dbReference type="Pfam" id="PF02518">
    <property type="entry name" value="HATPase_c"/>
    <property type="match status" value="1"/>
</dbReference>
<protein>
    <submittedName>
        <fullName evidence="9">Two-component system sensor histidine kinase YesM</fullName>
        <ecNumber evidence="9">2.7.13.3</ecNumber>
    </submittedName>
</protein>
<keyword evidence="3" id="KW-0597">Phosphoprotein</keyword>
<evidence type="ECO:0000256" key="1">
    <source>
        <dbReference type="ARBA" id="ARBA00004651"/>
    </source>
</evidence>